<dbReference type="Proteomes" id="UP000319353">
    <property type="component" value="Unassembled WGS sequence"/>
</dbReference>
<sequence>MRLASDIGGTFTDLVYLDERTGGLGSAKADTTPSEFERGVINTIHKAGIDVRAVDFFVHGTTVIINALTERKGVRTGLITTKGFRDVLEIGRANRPDLYNLAYTKPIPFVARALRMEVTERVTYKGEVLVPLAEDELLAAATRLMDEQVEAIAVCFLHAYANPTHEARAARLIRQRWPNVAVTASHELTREWREYERTSTAVLNSYVKPIAGRYLDRLDRELTRISVGGARYVMQSSGGTATFAAAREAPINMVESGPVAGVLGAVAIGKLVGESNLISLDIGGTTAKTSLVERGEVKVTTEYKIEWTRTSAGYPIKAPVVDIVEIGAGGGSVAWIDEAGSLHVGPQSAGAVPGPACYGRGGREPTLTDANVVAGRINPGYFLGGEIALDANLARDALQPVARHFGISVEEAALGVIRLANANMVNALKLVSVHRGYDPRDFTLVAFGGGGAMHATALAAELRIARVLIPANPAVFSAWGMLMTDLRYDLIWTSILRTAAAAHNGLDPMWDTLERQARDYYTQQGVAKSRLVFQRFADMRYAGQEHTVKVPVPAGAMTPSAIGEVERRFHALHEQHYTFRLPSPVEFVNFHLTAFGTVDKPRLPRLRGKGTARDALKGRREVDFDVRGRLMATVYERGRLRPGAQVKGPAIIEEPAATTVVFPGQHASVDAYGNLIIAMKA</sequence>
<dbReference type="InterPro" id="IPR008040">
    <property type="entry name" value="Hydant_A_N"/>
</dbReference>
<dbReference type="InterPro" id="IPR002821">
    <property type="entry name" value="Hydantoinase_A"/>
</dbReference>
<dbReference type="Pfam" id="PF01968">
    <property type="entry name" value="Hydantoinase_A"/>
    <property type="match status" value="1"/>
</dbReference>
<comment type="caution">
    <text evidence="4">The sequence shown here is derived from an EMBL/GenBank/DDBJ whole genome shotgun (WGS) entry which is preliminary data.</text>
</comment>
<evidence type="ECO:0000259" key="2">
    <source>
        <dbReference type="Pfam" id="PF05378"/>
    </source>
</evidence>
<dbReference type="EMBL" id="VBAL01000028">
    <property type="protein sequence ID" value="TMJ05345.1"/>
    <property type="molecule type" value="Genomic_DNA"/>
</dbReference>
<dbReference type="InterPro" id="IPR049517">
    <property type="entry name" value="ACX-like_C"/>
</dbReference>
<dbReference type="GO" id="GO:0005829">
    <property type="term" value="C:cytosol"/>
    <property type="evidence" value="ECO:0007669"/>
    <property type="project" value="TreeGrafter"/>
</dbReference>
<evidence type="ECO:0000259" key="1">
    <source>
        <dbReference type="Pfam" id="PF01968"/>
    </source>
</evidence>
<reference evidence="4 5" key="1">
    <citation type="journal article" date="2019" name="Nat. Microbiol.">
        <title>Mediterranean grassland soil C-N compound turnover is dependent on rainfall and depth, and is mediated by genomically divergent microorganisms.</title>
        <authorList>
            <person name="Diamond S."/>
            <person name="Andeer P.F."/>
            <person name="Li Z."/>
            <person name="Crits-Christoph A."/>
            <person name="Burstein D."/>
            <person name="Anantharaman K."/>
            <person name="Lane K.R."/>
            <person name="Thomas B.C."/>
            <person name="Pan C."/>
            <person name="Northen T.R."/>
            <person name="Banfield J.F."/>
        </authorList>
    </citation>
    <scope>NUCLEOTIDE SEQUENCE [LARGE SCALE GENOMIC DNA]</scope>
    <source>
        <strain evidence="4">NP_4</strain>
    </source>
</reference>
<feature type="domain" description="Hydantoinase A/oxoprolinase" evidence="1">
    <location>
        <begin position="197"/>
        <end position="489"/>
    </location>
</feature>
<protein>
    <submittedName>
        <fullName evidence="4">Hydantoinase/oxoprolinase family protein</fullName>
    </submittedName>
</protein>
<dbReference type="InterPro" id="IPR045079">
    <property type="entry name" value="Oxoprolinase-like"/>
</dbReference>
<dbReference type="Pfam" id="PF05378">
    <property type="entry name" value="Hydant_A_N"/>
    <property type="match status" value="1"/>
</dbReference>
<evidence type="ECO:0000259" key="3">
    <source>
        <dbReference type="Pfam" id="PF19278"/>
    </source>
</evidence>
<dbReference type="Pfam" id="PF19278">
    <property type="entry name" value="Hydant_A_C"/>
    <property type="match status" value="1"/>
</dbReference>
<dbReference type="PANTHER" id="PTHR11365:SF23">
    <property type="entry name" value="HYPOTHETICAL 5-OXOPROLINASE (EUROFUNG)-RELATED"/>
    <property type="match status" value="1"/>
</dbReference>
<dbReference type="GO" id="GO:0006749">
    <property type="term" value="P:glutathione metabolic process"/>
    <property type="evidence" value="ECO:0007669"/>
    <property type="project" value="TreeGrafter"/>
</dbReference>
<dbReference type="GO" id="GO:0017168">
    <property type="term" value="F:5-oxoprolinase (ATP-hydrolyzing) activity"/>
    <property type="evidence" value="ECO:0007669"/>
    <property type="project" value="TreeGrafter"/>
</dbReference>
<feature type="domain" description="Hydantoinase/oxoprolinase N-terminal" evidence="2">
    <location>
        <begin position="4"/>
        <end position="175"/>
    </location>
</feature>
<proteinExistence type="predicted"/>
<evidence type="ECO:0000313" key="4">
    <source>
        <dbReference type="EMBL" id="TMJ05345.1"/>
    </source>
</evidence>
<dbReference type="PANTHER" id="PTHR11365">
    <property type="entry name" value="5-OXOPROLINASE RELATED"/>
    <property type="match status" value="1"/>
</dbReference>
<feature type="domain" description="Acetophenone carboxylase-like C-terminal" evidence="3">
    <location>
        <begin position="500"/>
        <end position="672"/>
    </location>
</feature>
<name>A0A537LBE1_9BACT</name>
<organism evidence="4 5">
    <name type="scientific">Candidatus Segetimicrobium genomatis</name>
    <dbReference type="NCBI Taxonomy" id="2569760"/>
    <lineage>
        <taxon>Bacteria</taxon>
        <taxon>Bacillati</taxon>
        <taxon>Candidatus Sysuimicrobiota</taxon>
        <taxon>Candidatus Sysuimicrobiia</taxon>
        <taxon>Candidatus Sysuimicrobiales</taxon>
        <taxon>Candidatus Segetimicrobiaceae</taxon>
        <taxon>Candidatus Segetimicrobium</taxon>
    </lineage>
</organism>
<evidence type="ECO:0000313" key="5">
    <source>
        <dbReference type="Proteomes" id="UP000319353"/>
    </source>
</evidence>
<gene>
    <name evidence="4" type="ORF">E6H01_03260</name>
</gene>
<dbReference type="AlphaFoldDB" id="A0A537LBE1"/>
<accession>A0A537LBE1</accession>